<accession>A0A9Y2MQ14</accession>
<evidence type="ECO:0000313" key="3">
    <source>
        <dbReference type="EMBL" id="WIX76690.1"/>
    </source>
</evidence>
<proteinExistence type="predicted"/>
<dbReference type="GO" id="GO:0006508">
    <property type="term" value="P:proteolysis"/>
    <property type="evidence" value="ECO:0007669"/>
    <property type="project" value="InterPro"/>
</dbReference>
<dbReference type="SUPFAM" id="SSF111283">
    <property type="entry name" value="Putative modulator of DNA gyrase, PmbA/TldD"/>
    <property type="match status" value="1"/>
</dbReference>
<sequence>MIVSARVGAGHDGAAREIARRLGERGVRADRVDFLDLLPGRLGQTLCGAYHRQLQVAPRSWGWLLEALGSPALAAGARRLSALAAAGLADVVGDDAQIVVSIYPLATHAVRAALSPPAGDHSAARDVRLCRARRRRFRGEPDRGGRSTRHARHQRPDHRGGRRNRSRRPAQRFRREGQSPRAHPARNEGDLAGVVSNLERAGVTGGVSTGHGVPFGWRFGADPAPSHLLMAARESSDEDLLTGCGEGLVVSWLDYLRVLHPKDTLVTGTTRGATYWVSGGNIVAWHPPVRLTFRMDEVLDHILAVGAERERGEQTFMESITAPALLVDAGPFRI</sequence>
<dbReference type="InterPro" id="IPR045569">
    <property type="entry name" value="Metalloprtase-TldD/E_C"/>
</dbReference>
<name>A0A9Y2MQ14_9PSEU</name>
<dbReference type="GO" id="GO:0008237">
    <property type="term" value="F:metallopeptidase activity"/>
    <property type="evidence" value="ECO:0007669"/>
    <property type="project" value="InterPro"/>
</dbReference>
<evidence type="ECO:0000313" key="4">
    <source>
        <dbReference type="Proteomes" id="UP001236014"/>
    </source>
</evidence>
<dbReference type="Pfam" id="PF19289">
    <property type="entry name" value="PmbA_TldD_3rd"/>
    <property type="match status" value="1"/>
</dbReference>
<evidence type="ECO:0000256" key="1">
    <source>
        <dbReference type="SAM" id="MobiDB-lite"/>
    </source>
</evidence>
<dbReference type="EMBL" id="CP127294">
    <property type="protein sequence ID" value="WIX76690.1"/>
    <property type="molecule type" value="Genomic_DNA"/>
</dbReference>
<dbReference type="AlphaFoldDB" id="A0A9Y2MQ14"/>
<feature type="compositionally biased region" description="Basic residues" evidence="1">
    <location>
        <begin position="146"/>
        <end position="172"/>
    </location>
</feature>
<dbReference type="Proteomes" id="UP001236014">
    <property type="component" value="Chromosome"/>
</dbReference>
<feature type="domain" description="Metalloprotease TldD/E C-terminal" evidence="2">
    <location>
        <begin position="173"/>
        <end position="328"/>
    </location>
</feature>
<feature type="region of interest" description="Disordered" evidence="1">
    <location>
        <begin position="135"/>
        <end position="191"/>
    </location>
</feature>
<keyword evidence="4" id="KW-1185">Reference proteome</keyword>
<dbReference type="PANTHER" id="PTHR43666">
    <property type="entry name" value="TLDD PROTEIN"/>
    <property type="match status" value="1"/>
</dbReference>
<protein>
    <submittedName>
        <fullName evidence="3">Metallopeptidase TldD-related protein</fullName>
    </submittedName>
</protein>
<dbReference type="PANTHER" id="PTHR43666:SF1">
    <property type="entry name" value="CONSERVED PROTEIN"/>
    <property type="match status" value="1"/>
</dbReference>
<evidence type="ECO:0000259" key="2">
    <source>
        <dbReference type="Pfam" id="PF19289"/>
    </source>
</evidence>
<organism evidence="3 4">
    <name type="scientific">Amycolatopsis carbonis</name>
    <dbReference type="NCBI Taxonomy" id="715471"/>
    <lineage>
        <taxon>Bacteria</taxon>
        <taxon>Bacillati</taxon>
        <taxon>Actinomycetota</taxon>
        <taxon>Actinomycetes</taxon>
        <taxon>Pseudonocardiales</taxon>
        <taxon>Pseudonocardiaceae</taxon>
        <taxon>Amycolatopsis</taxon>
    </lineage>
</organism>
<reference evidence="3 4" key="1">
    <citation type="submission" date="2023-06" db="EMBL/GenBank/DDBJ databases">
        <authorList>
            <person name="Oyuntsetseg B."/>
            <person name="Kim S.B."/>
        </authorList>
    </citation>
    <scope>NUCLEOTIDE SEQUENCE [LARGE SCALE GENOMIC DNA]</scope>
    <source>
        <strain evidence="3 4">2-15</strain>
    </source>
</reference>
<gene>
    <name evidence="3" type="ORF">QRX50_35330</name>
</gene>
<dbReference type="InterPro" id="IPR036059">
    <property type="entry name" value="TldD/PmbA_sf"/>
</dbReference>
<dbReference type="KEGG" id="acab:QRX50_35330"/>